<evidence type="ECO:0000313" key="1">
    <source>
        <dbReference type="EMBL" id="CDM21589.1"/>
    </source>
</evidence>
<organism evidence="1 2">
    <name type="scientific">Citrobacter phage CR8</name>
    <dbReference type="NCBI Taxonomy" id="1455076"/>
    <lineage>
        <taxon>Viruses</taxon>
        <taxon>Duplodnaviria</taxon>
        <taxon>Heunggongvirae</taxon>
        <taxon>Uroviricota</taxon>
        <taxon>Caudoviricetes</taxon>
        <taxon>Autographivirales</taxon>
        <taxon>Autotranscriptaviridae</taxon>
        <taxon>Studiervirinae</taxon>
        <taxon>Caroctavirus</taxon>
        <taxon>Caroctavirus CR8</taxon>
    </lineage>
</organism>
<name>W6PP36_9CAUD</name>
<dbReference type="KEGG" id="vg:18499539"/>
<evidence type="ECO:0000313" key="2">
    <source>
        <dbReference type="Proteomes" id="UP000019157"/>
    </source>
</evidence>
<dbReference type="RefSeq" id="YP_009004160.1">
    <property type="nucleotide sequence ID" value="NC_023548.1"/>
</dbReference>
<reference evidence="1 2" key="1">
    <citation type="journal article" date="2014" name="Genome Announc.">
        <title>Complete Genome Sequences of Two Citrobacter rodentium Bacteriophages, CR8 and CR44b.</title>
        <authorList>
            <person name="Toribio A.L."/>
            <person name="Pickard D."/>
            <person name="Cerdeno-Tarraga A.M."/>
            <person name="Petty N.K."/>
            <person name="Thomson N."/>
            <person name="Salmond G."/>
            <person name="Dougan G."/>
        </authorList>
    </citation>
    <scope>NUCLEOTIDE SEQUENCE [LARGE SCALE GENOMIC DNA]</scope>
</reference>
<sequence>MVYNSGNECHDLQEPCYYDKAEAERALTEAQKLAGDPWSGVEAVYLEEINIV</sequence>
<proteinExistence type="predicted"/>
<accession>W6PP36</accession>
<dbReference type="EMBL" id="HG818824">
    <property type="protein sequence ID" value="CDM21589.1"/>
    <property type="molecule type" value="Genomic_DNA"/>
</dbReference>
<dbReference type="GeneID" id="18499539"/>
<dbReference type="Proteomes" id="UP000019157">
    <property type="component" value="Segment"/>
</dbReference>
<gene>
    <name evidence="1" type="primary">0.31</name>
</gene>
<protein>
    <submittedName>
        <fullName evidence="1">Hypothetical phage protein</fullName>
    </submittedName>
</protein>
<keyword evidence="2" id="KW-1185">Reference proteome</keyword>